<evidence type="ECO:0000256" key="1">
    <source>
        <dbReference type="SAM" id="Phobius"/>
    </source>
</evidence>
<feature type="transmembrane region" description="Helical" evidence="1">
    <location>
        <begin position="275"/>
        <end position="298"/>
    </location>
</feature>
<comment type="caution">
    <text evidence="2">The sequence shown here is derived from an EMBL/GenBank/DDBJ whole genome shotgun (WGS) entry which is preliminary data.</text>
</comment>
<sequence length="428" mass="49793">MRGNKVLSSRKKWLLVVFLLIVILSYVFASMTVWTTDSRLLTYSRYSRVACHRDVIAGNSVAPDQFRFGIYYLVEYFFKNIPLKWYDINNQYLSRLLLEEEAWDEEFRRSFDLFFSVEERMSILNVINENVDNLLSSVFGENQLIKNILKANIQFFKIEEYAMDPARLILTVGSHIPEELKNYLIDDTEESRIYYGHVTARFFFSIVFFILLYFFTENFAGPYSSLMAVLLFAGLLPFATQDFLQAETMFSLSLFTGSLIAIYRKSAFATMISLVLLACTARTDHALFIAVIYSLYQMSDKSNLKRLDNWLKIAVLVLVPLGFTVVLSRVLFPEAQYYLNFFQYDFNLNNIWSLVYPVILLSIPAVFTPLAWKIPFYKSTWLWVVPFIFMNFMIGRTSEARLLLPVLVYCLPFVVKGIEDLAGKLSLN</sequence>
<accession>A0A7C1GTW3</accession>
<feature type="transmembrane region" description="Helical" evidence="1">
    <location>
        <begin position="353"/>
        <end position="372"/>
    </location>
</feature>
<gene>
    <name evidence="2" type="ORF">ENN47_12255</name>
</gene>
<dbReference type="AlphaFoldDB" id="A0A7C1GTW3"/>
<evidence type="ECO:0000313" key="2">
    <source>
        <dbReference type="EMBL" id="HDP78921.1"/>
    </source>
</evidence>
<dbReference type="Proteomes" id="UP000886198">
    <property type="component" value="Unassembled WGS sequence"/>
</dbReference>
<organism evidence="2">
    <name type="scientific">Mesotoga infera</name>
    <dbReference type="NCBI Taxonomy" id="1236046"/>
    <lineage>
        <taxon>Bacteria</taxon>
        <taxon>Thermotogati</taxon>
        <taxon>Thermotogota</taxon>
        <taxon>Thermotogae</taxon>
        <taxon>Kosmotogales</taxon>
        <taxon>Kosmotogaceae</taxon>
        <taxon>Mesotoga</taxon>
    </lineage>
</organism>
<keyword evidence="1" id="KW-0472">Membrane</keyword>
<reference evidence="2" key="1">
    <citation type="journal article" date="2020" name="mSystems">
        <title>Genome- and Community-Level Interaction Insights into Carbon Utilization and Element Cycling Functions of Hydrothermarchaeota in Hydrothermal Sediment.</title>
        <authorList>
            <person name="Zhou Z."/>
            <person name="Liu Y."/>
            <person name="Xu W."/>
            <person name="Pan J."/>
            <person name="Luo Z.H."/>
            <person name="Li M."/>
        </authorList>
    </citation>
    <scope>NUCLEOTIDE SEQUENCE [LARGE SCALE GENOMIC DNA]</scope>
    <source>
        <strain evidence="2">SpSt-1179</strain>
    </source>
</reference>
<dbReference type="EMBL" id="DSBT01000377">
    <property type="protein sequence ID" value="HDP78921.1"/>
    <property type="molecule type" value="Genomic_DNA"/>
</dbReference>
<feature type="transmembrane region" description="Helical" evidence="1">
    <location>
        <begin position="310"/>
        <end position="332"/>
    </location>
</feature>
<feature type="transmembrane region" description="Helical" evidence="1">
    <location>
        <begin position="194"/>
        <end position="215"/>
    </location>
</feature>
<protein>
    <recommendedName>
        <fullName evidence="3">Glycosyltransferase RgtA/B/C/D-like domain-containing protein</fullName>
    </recommendedName>
</protein>
<evidence type="ECO:0008006" key="3">
    <source>
        <dbReference type="Google" id="ProtNLM"/>
    </source>
</evidence>
<name>A0A7C1GTW3_9BACT</name>
<proteinExistence type="predicted"/>
<keyword evidence="1" id="KW-1133">Transmembrane helix</keyword>
<feature type="transmembrane region" description="Helical" evidence="1">
    <location>
        <begin position="378"/>
        <end position="395"/>
    </location>
</feature>
<feature type="transmembrane region" description="Helical" evidence="1">
    <location>
        <begin position="222"/>
        <end position="240"/>
    </location>
</feature>
<keyword evidence="1" id="KW-0812">Transmembrane</keyword>